<gene>
    <name evidence="1" type="ORF">F0562_010175</name>
</gene>
<dbReference type="AlphaFoldDB" id="A0A5J5A1U4"/>
<dbReference type="Proteomes" id="UP000325577">
    <property type="component" value="Linkage Group LG4"/>
</dbReference>
<keyword evidence="2" id="KW-1185">Reference proteome</keyword>
<proteinExistence type="predicted"/>
<protein>
    <submittedName>
        <fullName evidence="1">Uncharacterized protein</fullName>
    </submittedName>
</protein>
<name>A0A5J5A1U4_9ASTE</name>
<organism evidence="1 2">
    <name type="scientific">Nyssa sinensis</name>
    <dbReference type="NCBI Taxonomy" id="561372"/>
    <lineage>
        <taxon>Eukaryota</taxon>
        <taxon>Viridiplantae</taxon>
        <taxon>Streptophyta</taxon>
        <taxon>Embryophyta</taxon>
        <taxon>Tracheophyta</taxon>
        <taxon>Spermatophyta</taxon>
        <taxon>Magnoliopsida</taxon>
        <taxon>eudicotyledons</taxon>
        <taxon>Gunneridae</taxon>
        <taxon>Pentapetalae</taxon>
        <taxon>asterids</taxon>
        <taxon>Cornales</taxon>
        <taxon>Nyssaceae</taxon>
        <taxon>Nyssa</taxon>
    </lineage>
</organism>
<evidence type="ECO:0000313" key="2">
    <source>
        <dbReference type="Proteomes" id="UP000325577"/>
    </source>
</evidence>
<accession>A0A5J5A1U4</accession>
<evidence type="ECO:0000313" key="1">
    <source>
        <dbReference type="EMBL" id="KAA8523752.1"/>
    </source>
</evidence>
<sequence>MTSTCDVGGDNQWGDGSDWKLQWSFSMTKTEETKSVVGHHAKAMTSSVYGNCKAFGHDDRRDEPTMMCNKVLCNEDGCSGVTIVDDGAAAAEAEAVERMWELVWGCYEGLVLGSAIENSVMVKATDHDGELMMKAIDQDGSIPT</sequence>
<reference evidence="1 2" key="1">
    <citation type="submission" date="2019-09" db="EMBL/GenBank/DDBJ databases">
        <title>A chromosome-level genome assembly of the Chinese tupelo Nyssa sinensis.</title>
        <authorList>
            <person name="Yang X."/>
            <person name="Kang M."/>
            <person name="Yang Y."/>
            <person name="Xiong H."/>
            <person name="Wang M."/>
            <person name="Zhang Z."/>
            <person name="Wang Z."/>
            <person name="Wu H."/>
            <person name="Ma T."/>
            <person name="Liu J."/>
            <person name="Xi Z."/>
        </authorList>
    </citation>
    <scope>NUCLEOTIDE SEQUENCE [LARGE SCALE GENOMIC DNA]</scope>
    <source>
        <strain evidence="1">J267</strain>
        <tissue evidence="1">Leaf</tissue>
    </source>
</reference>
<dbReference type="EMBL" id="CM018047">
    <property type="protein sequence ID" value="KAA8523752.1"/>
    <property type="molecule type" value="Genomic_DNA"/>
</dbReference>